<protein>
    <submittedName>
        <fullName evidence="2">Serine/threonine-protein kinase RsbW</fullName>
    </submittedName>
</protein>
<dbReference type="OrthoDB" id="3694612at2"/>
<evidence type="ECO:0000313" key="2">
    <source>
        <dbReference type="EMBL" id="SHF02431.1"/>
    </source>
</evidence>
<sequence>MRRGDGRPGTATDSGRAATNGHGDGGHTAVTNGRAWRTDPVTRVELRLDAAVENLPLLRLVAGDLAMRRDHDLDTISDVQMAVDEAAAALLEVIVGSDTLCCRFEAAPDAVRVSLEAWSAAPAGPDQDSLGWRLLTALVDVVRVSVTAAAGGGHRVCVEFTRTPAGSEAP</sequence>
<reference evidence="2 3" key="1">
    <citation type="submission" date="2016-11" db="EMBL/GenBank/DDBJ databases">
        <authorList>
            <person name="Jaros S."/>
            <person name="Januszkiewicz K."/>
            <person name="Wedrychowicz H."/>
        </authorList>
    </citation>
    <scope>NUCLEOTIDE SEQUENCE [LARGE SCALE GENOMIC DNA]</scope>
    <source>
        <strain evidence="2 3">DSM 44523</strain>
    </source>
</reference>
<keyword evidence="2" id="KW-0808">Transferase</keyword>
<keyword evidence="3" id="KW-1185">Reference proteome</keyword>
<dbReference type="GO" id="GO:0016301">
    <property type="term" value="F:kinase activity"/>
    <property type="evidence" value="ECO:0007669"/>
    <property type="project" value="UniProtKB-KW"/>
</dbReference>
<dbReference type="AlphaFoldDB" id="A0A1M4Y9H4"/>
<organism evidence="2 3">
    <name type="scientific">Streptoalloteichus hindustanus</name>
    <dbReference type="NCBI Taxonomy" id="2017"/>
    <lineage>
        <taxon>Bacteria</taxon>
        <taxon>Bacillati</taxon>
        <taxon>Actinomycetota</taxon>
        <taxon>Actinomycetes</taxon>
        <taxon>Pseudonocardiales</taxon>
        <taxon>Pseudonocardiaceae</taxon>
        <taxon>Streptoalloteichus</taxon>
    </lineage>
</organism>
<dbReference type="RefSeq" id="WP_083959418.1">
    <property type="nucleotide sequence ID" value="NZ_FQVN01000002.1"/>
</dbReference>
<gene>
    <name evidence="2" type="ORF">SAMN05444320_102287</name>
</gene>
<keyword evidence="2" id="KW-0418">Kinase</keyword>
<dbReference type="EMBL" id="FQVN01000002">
    <property type="protein sequence ID" value="SHF02431.1"/>
    <property type="molecule type" value="Genomic_DNA"/>
</dbReference>
<evidence type="ECO:0000256" key="1">
    <source>
        <dbReference type="SAM" id="MobiDB-lite"/>
    </source>
</evidence>
<evidence type="ECO:0000313" key="3">
    <source>
        <dbReference type="Proteomes" id="UP000184501"/>
    </source>
</evidence>
<name>A0A1M4Y9H4_STRHI</name>
<dbReference type="Gene3D" id="3.30.565.10">
    <property type="entry name" value="Histidine kinase-like ATPase, C-terminal domain"/>
    <property type="match status" value="1"/>
</dbReference>
<accession>A0A1M4Y9H4</accession>
<dbReference type="Proteomes" id="UP000184501">
    <property type="component" value="Unassembled WGS sequence"/>
</dbReference>
<dbReference type="STRING" id="2017.SAMN05444320_102287"/>
<proteinExistence type="predicted"/>
<dbReference type="InterPro" id="IPR036890">
    <property type="entry name" value="HATPase_C_sf"/>
</dbReference>
<feature type="region of interest" description="Disordered" evidence="1">
    <location>
        <begin position="1"/>
        <end position="36"/>
    </location>
</feature>